<dbReference type="GO" id="GO:0016705">
    <property type="term" value="F:oxidoreductase activity, acting on paired donors, with incorporation or reduction of molecular oxygen"/>
    <property type="evidence" value="ECO:0007669"/>
    <property type="project" value="InterPro"/>
</dbReference>
<evidence type="ECO:0000256" key="8">
    <source>
        <dbReference type="ARBA" id="ARBA00023002"/>
    </source>
</evidence>
<dbReference type="Pfam" id="PF00067">
    <property type="entry name" value="p450"/>
    <property type="match status" value="2"/>
</dbReference>
<evidence type="ECO:0000256" key="4">
    <source>
        <dbReference type="ARBA" id="ARBA00022617"/>
    </source>
</evidence>
<dbReference type="eggNOG" id="KOG0157">
    <property type="taxonomic scope" value="Eukaryota"/>
</dbReference>
<evidence type="ECO:0000256" key="2">
    <source>
        <dbReference type="ARBA" id="ARBA00004167"/>
    </source>
</evidence>
<dbReference type="SUPFAM" id="SSF48264">
    <property type="entry name" value="Cytochrome P450"/>
    <property type="match status" value="2"/>
</dbReference>
<keyword evidence="5" id="KW-0812">Transmembrane</keyword>
<evidence type="ECO:0000256" key="10">
    <source>
        <dbReference type="ARBA" id="ARBA00023033"/>
    </source>
</evidence>
<keyword evidence="10" id="KW-0503">Monooxygenase</keyword>
<keyword evidence="9 12" id="KW-0408">Iron</keyword>
<gene>
    <name evidence="13" type="ORF">CICLE_v10024198mg</name>
</gene>
<dbReference type="PRINTS" id="PR00385">
    <property type="entry name" value="P450"/>
</dbReference>
<dbReference type="EMBL" id="KI536661">
    <property type="protein sequence ID" value="ESR55537.1"/>
    <property type="molecule type" value="Genomic_DNA"/>
</dbReference>
<proteinExistence type="inferred from homology"/>
<evidence type="ECO:0008006" key="15">
    <source>
        <dbReference type="Google" id="ProtNLM"/>
    </source>
</evidence>
<keyword evidence="11" id="KW-0472">Membrane</keyword>
<evidence type="ECO:0000256" key="6">
    <source>
        <dbReference type="ARBA" id="ARBA00022723"/>
    </source>
</evidence>
<dbReference type="InterPro" id="IPR036396">
    <property type="entry name" value="Cyt_P450_sf"/>
</dbReference>
<dbReference type="InterPro" id="IPR050665">
    <property type="entry name" value="Cytochrome_P450_Monooxygen"/>
</dbReference>
<evidence type="ECO:0000256" key="9">
    <source>
        <dbReference type="ARBA" id="ARBA00023004"/>
    </source>
</evidence>
<evidence type="ECO:0000256" key="1">
    <source>
        <dbReference type="ARBA" id="ARBA00001971"/>
    </source>
</evidence>
<dbReference type="InParanoid" id="V4TQ32"/>
<dbReference type="OMA" id="ESTEYFY"/>
<evidence type="ECO:0000256" key="11">
    <source>
        <dbReference type="ARBA" id="ARBA00023136"/>
    </source>
</evidence>
<dbReference type="GO" id="GO:0020037">
    <property type="term" value="F:heme binding"/>
    <property type="evidence" value="ECO:0007669"/>
    <property type="project" value="InterPro"/>
</dbReference>
<dbReference type="Proteomes" id="UP000030687">
    <property type="component" value="Unassembled WGS sequence"/>
</dbReference>
<feature type="binding site" description="axial binding residue" evidence="12">
    <location>
        <position position="276"/>
    </location>
    <ligand>
        <name>heme</name>
        <dbReference type="ChEBI" id="CHEBI:30413"/>
    </ligand>
    <ligandPart>
        <name>Fe</name>
        <dbReference type="ChEBI" id="CHEBI:18248"/>
    </ligandPart>
</feature>
<evidence type="ECO:0000256" key="7">
    <source>
        <dbReference type="ARBA" id="ARBA00022989"/>
    </source>
</evidence>
<comment type="subcellular location">
    <subcellularLocation>
        <location evidence="2">Membrane</location>
        <topology evidence="2">Single-pass membrane protein</topology>
    </subcellularLocation>
</comment>
<dbReference type="AlphaFoldDB" id="V4TQ32"/>
<comment type="similarity">
    <text evidence="3">Belongs to the cytochrome P450 family.</text>
</comment>
<name>V4TQ32_CITCL</name>
<accession>V4TQ32</accession>
<evidence type="ECO:0000256" key="12">
    <source>
        <dbReference type="PIRSR" id="PIRSR602403-1"/>
    </source>
</evidence>
<evidence type="ECO:0000313" key="13">
    <source>
        <dbReference type="EMBL" id="ESR55537.1"/>
    </source>
</evidence>
<dbReference type="PRINTS" id="PR00465">
    <property type="entry name" value="EP450IV"/>
</dbReference>
<dbReference type="InterPro" id="IPR001128">
    <property type="entry name" value="Cyt_P450"/>
</dbReference>
<dbReference type="GO" id="GO:0016020">
    <property type="term" value="C:membrane"/>
    <property type="evidence" value="ECO:0007669"/>
    <property type="project" value="UniProtKB-SubCell"/>
</dbReference>
<comment type="cofactor">
    <cofactor evidence="1 12">
        <name>heme</name>
        <dbReference type="ChEBI" id="CHEBI:30413"/>
    </cofactor>
</comment>
<organism evidence="13 14">
    <name type="scientific">Citrus clementina</name>
    <name type="common">Clementine</name>
    <name type="synonym">Citrus deliciosa x Citrus sinensis</name>
    <dbReference type="NCBI Taxonomy" id="85681"/>
    <lineage>
        <taxon>Eukaryota</taxon>
        <taxon>Viridiplantae</taxon>
        <taxon>Streptophyta</taxon>
        <taxon>Embryophyta</taxon>
        <taxon>Tracheophyta</taxon>
        <taxon>Spermatophyta</taxon>
        <taxon>Magnoliopsida</taxon>
        <taxon>eudicotyledons</taxon>
        <taxon>Gunneridae</taxon>
        <taxon>Pentapetalae</taxon>
        <taxon>rosids</taxon>
        <taxon>malvids</taxon>
        <taxon>Sapindales</taxon>
        <taxon>Rutaceae</taxon>
        <taxon>Aurantioideae</taxon>
        <taxon>Citrus</taxon>
    </lineage>
</organism>
<evidence type="ECO:0000256" key="5">
    <source>
        <dbReference type="ARBA" id="ARBA00022692"/>
    </source>
</evidence>
<sequence length="328" mass="37560">RWQKYPPGPDPDRTRALRAGYYPARQGHGCLMNSFNNDIFEKLAQERDFILFGFWLLKWVVDCDLMGVSYKAIAKQVKAKNGILKVFFFFSFPLHDCGFEKLWLSDPTLIVIPYSKNSFMWFGPTPRVNITNPDQLKEIFSKINDFPKINSNPLARILAAGLVTYEGEQWAKHRKIINPAFHQEKLKVQMIFNEVLRLYPPAVMLARAVNKETKLGNLILPAGVQISLPVIMVHHDPELWGDDAIEFKPERFSEGISKVTRNQVSYFPFAWGPRICIGLNFALVEAKIALAMILQNFSFELSPSYVHAPTAVLTLHPEFGTHLILRKL</sequence>
<feature type="non-terminal residue" evidence="13">
    <location>
        <position position="1"/>
    </location>
</feature>
<dbReference type="PANTHER" id="PTHR24282">
    <property type="entry name" value="CYTOCHROME P450 FAMILY MEMBER"/>
    <property type="match status" value="1"/>
</dbReference>
<dbReference type="GO" id="GO:0005506">
    <property type="term" value="F:iron ion binding"/>
    <property type="evidence" value="ECO:0007669"/>
    <property type="project" value="InterPro"/>
</dbReference>
<keyword evidence="4 12" id="KW-0349">Heme</keyword>
<dbReference type="KEGG" id="cic:CICLE_v10024198mg"/>
<dbReference type="STRING" id="85681.V4TQ32"/>
<evidence type="ECO:0000256" key="3">
    <source>
        <dbReference type="ARBA" id="ARBA00010617"/>
    </source>
</evidence>
<keyword evidence="6 12" id="KW-0479">Metal-binding</keyword>
<dbReference type="InterPro" id="IPR002403">
    <property type="entry name" value="Cyt_P450_E_grp-IV"/>
</dbReference>
<keyword evidence="8" id="KW-0560">Oxidoreductase</keyword>
<keyword evidence="14" id="KW-1185">Reference proteome</keyword>
<evidence type="ECO:0000313" key="14">
    <source>
        <dbReference type="Proteomes" id="UP000030687"/>
    </source>
</evidence>
<dbReference type="Gene3D" id="1.10.630.10">
    <property type="entry name" value="Cytochrome P450"/>
    <property type="match status" value="2"/>
</dbReference>
<dbReference type="Gramene" id="ESR55537">
    <property type="protein sequence ID" value="ESR55537"/>
    <property type="gene ID" value="CICLE_v10024198mg"/>
</dbReference>
<dbReference type="PANTHER" id="PTHR24282:SF255">
    <property type="entry name" value="CYTOCHROME P450 72A11-RELATED"/>
    <property type="match status" value="1"/>
</dbReference>
<reference evidence="13 14" key="1">
    <citation type="submission" date="2013-10" db="EMBL/GenBank/DDBJ databases">
        <authorList>
            <consortium name="International Citrus Genome Consortium"/>
            <person name="Jenkins J."/>
            <person name="Schmutz J."/>
            <person name="Prochnik S."/>
            <person name="Rokhsar D."/>
            <person name="Gmitter F."/>
            <person name="Ollitrault P."/>
            <person name="Machado M."/>
            <person name="Talon M."/>
            <person name="Wincker P."/>
            <person name="Jaillon O."/>
            <person name="Morgante M."/>
        </authorList>
    </citation>
    <scope>NUCLEOTIDE SEQUENCE</scope>
    <source>
        <strain evidence="14">cv. Clemenules</strain>
    </source>
</reference>
<keyword evidence="7" id="KW-1133">Transmembrane helix</keyword>
<dbReference type="GO" id="GO:0004497">
    <property type="term" value="F:monooxygenase activity"/>
    <property type="evidence" value="ECO:0007669"/>
    <property type="project" value="UniProtKB-KW"/>
</dbReference>
<protein>
    <recommendedName>
        <fullName evidence="15">Cytochrome P450</fullName>
    </recommendedName>
</protein>